<keyword evidence="4" id="KW-0966">Cell projection</keyword>
<dbReference type="EMBL" id="CAJOBC010005461">
    <property type="protein sequence ID" value="CAF3864570.1"/>
    <property type="molecule type" value="Genomic_DNA"/>
</dbReference>
<dbReference type="GO" id="GO:0015630">
    <property type="term" value="C:microtubule cytoskeleton"/>
    <property type="evidence" value="ECO:0007669"/>
    <property type="project" value="UniProtKB-UniRule"/>
</dbReference>
<dbReference type="Proteomes" id="UP000663829">
    <property type="component" value="Unassembled WGS sequence"/>
</dbReference>
<keyword evidence="4" id="KW-0282">Flagellum</keyword>
<evidence type="ECO:0000313" key="7">
    <source>
        <dbReference type="EMBL" id="CAF1108290.1"/>
    </source>
</evidence>
<dbReference type="GO" id="GO:0060294">
    <property type="term" value="P:cilium movement involved in cell motility"/>
    <property type="evidence" value="ECO:0007669"/>
    <property type="project" value="UniProtKB-UniRule"/>
</dbReference>
<protein>
    <recommendedName>
        <fullName evidence="4">Tektin</fullName>
    </recommendedName>
</protein>
<sequence>MLSTEKYEFDPSYRGQTGSNIGVSTIGFRSNKYNIPEWHDNNYSKYYQTFTDRDTSEKARWEATRTEHETVALTNQTQAISTKKLQQRLHDINFWKFELNRMIEDVRNETDLLIAQKKRLTNSLDATEAPLHIASECLANRNRRYGEDRVYDPVEVALLKEVEVINNVQNLLRQTIMTAEQQIRSVANRNAKQNLEMDWSNKYEASVADAKATNRRNEDVDIMYYPGVARHYDNQSTPESWAQNSHDNIVNAQNQLMASIQLRALIDSVLADISRDMREQADIIETEFARRIAEMSDAMQKMTYNMRETLKAIAQVEKKIDELSASIRSKEAPLKVAQTRLNDRRARPGIESCHDPAQDHLVGEVLQMSQSVDALTGQLREAESNLKKLRDDHQILVKEIEMKKNSLYIDQQKSMSIRMRYPSVQRLMGYNA</sequence>
<accession>A0A814P0I6</accession>
<comment type="similarity">
    <text evidence="1 4">Belongs to the tektin family.</text>
</comment>
<keyword evidence="2" id="KW-0963">Cytoplasm</keyword>
<comment type="subcellular location">
    <subcellularLocation>
        <location evidence="4">Cytoplasm</location>
        <location evidence="4">Cytoskeleton</location>
        <location evidence="4">Cilium axoneme</location>
    </subcellularLocation>
</comment>
<dbReference type="EMBL" id="CAJNOK010010176">
    <property type="protein sequence ID" value="CAF1108290.1"/>
    <property type="molecule type" value="Genomic_DNA"/>
</dbReference>
<dbReference type="Pfam" id="PF03148">
    <property type="entry name" value="Tektin"/>
    <property type="match status" value="1"/>
</dbReference>
<dbReference type="InterPro" id="IPR000435">
    <property type="entry name" value="Tektins"/>
</dbReference>
<comment type="caution">
    <text evidence="6">The sequence shown here is derived from an EMBL/GenBank/DDBJ whole genome shotgun (WGS) entry which is preliminary data.</text>
</comment>
<dbReference type="Proteomes" id="UP000677228">
    <property type="component" value="Unassembled WGS sequence"/>
</dbReference>
<evidence type="ECO:0000313" key="6">
    <source>
        <dbReference type="EMBL" id="CAF1099521.1"/>
    </source>
</evidence>
<evidence type="ECO:0000256" key="5">
    <source>
        <dbReference type="SAM" id="Coils"/>
    </source>
</evidence>
<reference evidence="6" key="1">
    <citation type="submission" date="2021-02" db="EMBL/GenBank/DDBJ databases">
        <authorList>
            <person name="Nowell W R."/>
        </authorList>
    </citation>
    <scope>NUCLEOTIDE SEQUENCE</scope>
</reference>
<proteinExistence type="inferred from homology"/>
<dbReference type="PANTHER" id="PTHR19960">
    <property type="entry name" value="TEKTIN"/>
    <property type="match status" value="1"/>
</dbReference>
<dbReference type="GO" id="GO:0005634">
    <property type="term" value="C:nucleus"/>
    <property type="evidence" value="ECO:0007669"/>
    <property type="project" value="TreeGrafter"/>
</dbReference>
<dbReference type="EMBL" id="CAJOBA010012156">
    <property type="protein sequence ID" value="CAF3873736.1"/>
    <property type="molecule type" value="Genomic_DNA"/>
</dbReference>
<feature type="coiled-coil region" evidence="5">
    <location>
        <begin position="365"/>
        <end position="406"/>
    </location>
</feature>
<dbReference type="InterPro" id="IPR048256">
    <property type="entry name" value="Tektin-like"/>
</dbReference>
<dbReference type="AlphaFoldDB" id="A0A814P0I6"/>
<gene>
    <name evidence="6" type="ORF">GPM918_LOCUS18675</name>
    <name evidence="7" type="ORF">OVA965_LOCUS19635</name>
    <name evidence="8" type="ORF">SRO942_LOCUS18672</name>
    <name evidence="9" type="ORF">TMI583_LOCUS19741</name>
</gene>
<dbReference type="PANTHER" id="PTHR19960:SF12">
    <property type="entry name" value="TEKTIN-4"/>
    <property type="match status" value="1"/>
</dbReference>
<dbReference type="GO" id="GO:0036126">
    <property type="term" value="C:sperm flagellum"/>
    <property type="evidence" value="ECO:0007669"/>
    <property type="project" value="TreeGrafter"/>
</dbReference>
<name>A0A814P0I6_9BILA</name>
<organism evidence="6 10">
    <name type="scientific">Didymodactylos carnosus</name>
    <dbReference type="NCBI Taxonomy" id="1234261"/>
    <lineage>
        <taxon>Eukaryota</taxon>
        <taxon>Metazoa</taxon>
        <taxon>Spiralia</taxon>
        <taxon>Gnathifera</taxon>
        <taxon>Rotifera</taxon>
        <taxon>Eurotatoria</taxon>
        <taxon>Bdelloidea</taxon>
        <taxon>Philodinida</taxon>
        <taxon>Philodinidae</taxon>
        <taxon>Didymodactylos</taxon>
    </lineage>
</organism>
<evidence type="ECO:0000313" key="9">
    <source>
        <dbReference type="EMBL" id="CAF3873736.1"/>
    </source>
</evidence>
<dbReference type="PRINTS" id="PR00511">
    <property type="entry name" value="TEKTIN"/>
</dbReference>
<evidence type="ECO:0000256" key="1">
    <source>
        <dbReference type="ARBA" id="ARBA00007209"/>
    </source>
</evidence>
<evidence type="ECO:0000256" key="3">
    <source>
        <dbReference type="ARBA" id="ARBA00023054"/>
    </source>
</evidence>
<evidence type="ECO:0000313" key="10">
    <source>
        <dbReference type="Proteomes" id="UP000663829"/>
    </source>
</evidence>
<evidence type="ECO:0000313" key="8">
    <source>
        <dbReference type="EMBL" id="CAF3864570.1"/>
    </source>
</evidence>
<evidence type="ECO:0000256" key="4">
    <source>
        <dbReference type="RuleBase" id="RU367040"/>
    </source>
</evidence>
<keyword evidence="3 5" id="KW-0175">Coiled coil</keyword>
<dbReference type="Proteomes" id="UP000681722">
    <property type="component" value="Unassembled WGS sequence"/>
</dbReference>
<keyword evidence="10" id="KW-1185">Reference proteome</keyword>
<dbReference type="Proteomes" id="UP000682733">
    <property type="component" value="Unassembled WGS sequence"/>
</dbReference>
<keyword evidence="4" id="KW-0969">Cilium</keyword>
<dbReference type="EMBL" id="CAJNOQ010005461">
    <property type="protein sequence ID" value="CAF1099521.1"/>
    <property type="molecule type" value="Genomic_DNA"/>
</dbReference>
<dbReference type="OrthoDB" id="5788000at2759"/>
<dbReference type="GO" id="GO:0060271">
    <property type="term" value="P:cilium assembly"/>
    <property type="evidence" value="ECO:0007669"/>
    <property type="project" value="UniProtKB-UniRule"/>
</dbReference>
<dbReference type="GO" id="GO:0005930">
    <property type="term" value="C:axoneme"/>
    <property type="evidence" value="ECO:0007669"/>
    <property type="project" value="UniProtKB-SubCell"/>
</dbReference>
<evidence type="ECO:0000256" key="2">
    <source>
        <dbReference type="ARBA" id="ARBA00022490"/>
    </source>
</evidence>